<feature type="chain" id="PRO_5002242229" evidence="1">
    <location>
        <begin position="19"/>
        <end position="266"/>
    </location>
</feature>
<dbReference type="HOGENOM" id="CLU_1057673_0_0_1"/>
<dbReference type="Proteomes" id="UP000053617">
    <property type="component" value="Unassembled WGS sequence"/>
</dbReference>
<name>A0A0D2FXM0_9EURO</name>
<protein>
    <submittedName>
        <fullName evidence="2">Rhinocladiella mackenziei CBS 650.93 unplaced genomic scaffold supercont1.3, whole genome shotgun sequence</fullName>
    </submittedName>
</protein>
<organism evidence="2 3">
    <name type="scientific">Rhinocladiella mackenziei CBS 650.93</name>
    <dbReference type="NCBI Taxonomy" id="1442369"/>
    <lineage>
        <taxon>Eukaryota</taxon>
        <taxon>Fungi</taxon>
        <taxon>Dikarya</taxon>
        <taxon>Ascomycota</taxon>
        <taxon>Pezizomycotina</taxon>
        <taxon>Eurotiomycetes</taxon>
        <taxon>Chaetothyriomycetidae</taxon>
        <taxon>Chaetothyriales</taxon>
        <taxon>Herpotrichiellaceae</taxon>
        <taxon>Rhinocladiella</taxon>
    </lineage>
</organism>
<sequence length="266" mass="27523">MRSTLFVVFGALACGAMAQTASFDGMTWDFVTVGQVWPIHWTAGNGTPVSLFLGNTTANSSIFTNRPATSGEFDWTVTLPDGFVPGKYGLALQQSGATDYSSLFSVLLASVSSTTMMTTSSSTPTSRTTLMTTPMTIPMSNATLISASVAATVTVTYWEDKCGCTKTTTVCAATATNLPGTQYTWWDETCGCTKTAMAPASTGAPGCSGSGYGCSNHTAPAGTNMPPPPPASMAIPSWETRYTGEANGRVNLGLTMVGLIAAAMLA</sequence>
<feature type="signal peptide" evidence="1">
    <location>
        <begin position="1"/>
        <end position="18"/>
    </location>
</feature>
<evidence type="ECO:0000313" key="2">
    <source>
        <dbReference type="EMBL" id="KIX07032.1"/>
    </source>
</evidence>
<dbReference type="RefSeq" id="XP_013274168.1">
    <property type="nucleotide sequence ID" value="XM_013418714.1"/>
</dbReference>
<dbReference type="VEuPathDB" id="FungiDB:Z518_05009"/>
<dbReference type="AlphaFoldDB" id="A0A0D2FXM0"/>
<accession>A0A0D2FXM0</accession>
<evidence type="ECO:0000313" key="3">
    <source>
        <dbReference type="Proteomes" id="UP000053617"/>
    </source>
</evidence>
<dbReference type="OrthoDB" id="4156344at2759"/>
<proteinExistence type="predicted"/>
<dbReference type="EMBL" id="KN847477">
    <property type="protein sequence ID" value="KIX07032.1"/>
    <property type="molecule type" value="Genomic_DNA"/>
</dbReference>
<reference evidence="2 3" key="1">
    <citation type="submission" date="2015-01" db="EMBL/GenBank/DDBJ databases">
        <title>The Genome Sequence of Rhinocladiella mackenzie CBS 650.93.</title>
        <authorList>
            <consortium name="The Broad Institute Genomics Platform"/>
            <person name="Cuomo C."/>
            <person name="de Hoog S."/>
            <person name="Gorbushina A."/>
            <person name="Stielow B."/>
            <person name="Teixiera M."/>
            <person name="Abouelleil A."/>
            <person name="Chapman S.B."/>
            <person name="Priest M."/>
            <person name="Young S.K."/>
            <person name="Wortman J."/>
            <person name="Nusbaum C."/>
            <person name="Birren B."/>
        </authorList>
    </citation>
    <scope>NUCLEOTIDE SEQUENCE [LARGE SCALE GENOMIC DNA]</scope>
    <source>
        <strain evidence="2 3">CBS 650.93</strain>
    </source>
</reference>
<dbReference type="GeneID" id="25293080"/>
<keyword evidence="3" id="KW-1185">Reference proteome</keyword>
<evidence type="ECO:0000256" key="1">
    <source>
        <dbReference type="SAM" id="SignalP"/>
    </source>
</evidence>
<keyword evidence="1" id="KW-0732">Signal</keyword>
<gene>
    <name evidence="2" type="ORF">Z518_05009</name>
</gene>